<accession>A0A9Q0K3G6</accession>
<organism evidence="2 3">
    <name type="scientific">Protea cynaroides</name>
    <dbReference type="NCBI Taxonomy" id="273540"/>
    <lineage>
        <taxon>Eukaryota</taxon>
        <taxon>Viridiplantae</taxon>
        <taxon>Streptophyta</taxon>
        <taxon>Embryophyta</taxon>
        <taxon>Tracheophyta</taxon>
        <taxon>Spermatophyta</taxon>
        <taxon>Magnoliopsida</taxon>
        <taxon>Proteales</taxon>
        <taxon>Proteaceae</taxon>
        <taxon>Protea</taxon>
    </lineage>
</organism>
<evidence type="ECO:0000313" key="2">
    <source>
        <dbReference type="EMBL" id="KAJ4962434.1"/>
    </source>
</evidence>
<comment type="caution">
    <text evidence="2">The sequence shown here is derived from an EMBL/GenBank/DDBJ whole genome shotgun (WGS) entry which is preliminary data.</text>
</comment>
<sequence length="158" mass="17841">MQSISVELEEQWKHDIKNPRVSGSTVNIFWVLHLDLGGACHFGCDHTTKSEVSDDFGFTKRHIRVKEQRQLADQFGNRLFTEALPSAWSTRYGVEVSPFVGREFFSIDGRSGLGALLNEPRWQIWFGSSSQRTRRRLGDSGPLLNANGMLPSSTRMLG</sequence>
<gene>
    <name evidence="2" type="ORF">NE237_022373</name>
</gene>
<dbReference type="Proteomes" id="UP001141806">
    <property type="component" value="Unassembled WGS sequence"/>
</dbReference>
<evidence type="ECO:0000256" key="1">
    <source>
        <dbReference type="SAM" id="MobiDB-lite"/>
    </source>
</evidence>
<feature type="region of interest" description="Disordered" evidence="1">
    <location>
        <begin position="133"/>
        <end position="158"/>
    </location>
</feature>
<protein>
    <submittedName>
        <fullName evidence="2">Uncharacterized protein</fullName>
    </submittedName>
</protein>
<name>A0A9Q0K3G6_9MAGN</name>
<evidence type="ECO:0000313" key="3">
    <source>
        <dbReference type="Proteomes" id="UP001141806"/>
    </source>
</evidence>
<proteinExistence type="predicted"/>
<keyword evidence="3" id="KW-1185">Reference proteome</keyword>
<dbReference type="AlphaFoldDB" id="A0A9Q0K3G6"/>
<reference evidence="2" key="1">
    <citation type="journal article" date="2023" name="Plant J.">
        <title>The genome of the king protea, Protea cynaroides.</title>
        <authorList>
            <person name="Chang J."/>
            <person name="Duong T.A."/>
            <person name="Schoeman C."/>
            <person name="Ma X."/>
            <person name="Roodt D."/>
            <person name="Barker N."/>
            <person name="Li Z."/>
            <person name="Van de Peer Y."/>
            <person name="Mizrachi E."/>
        </authorList>
    </citation>
    <scope>NUCLEOTIDE SEQUENCE</scope>
    <source>
        <tissue evidence="2">Young leaves</tissue>
    </source>
</reference>
<dbReference type="EMBL" id="JAMYWD010000008">
    <property type="protein sequence ID" value="KAJ4962434.1"/>
    <property type="molecule type" value="Genomic_DNA"/>
</dbReference>